<proteinExistence type="predicted"/>
<dbReference type="InterPro" id="IPR003172">
    <property type="entry name" value="ML_dom"/>
</dbReference>
<sequence length="141" mass="15801">MFVLFMLFTTLFAANIDYSICLSDPTQTEVIFTKVDGDPWPPVIGSKFKLNMVGVLDRYCETFIARPVLKMHNGDEWTPVPLGNKDLCGTVVRCPVLPGPISINFEMEIPNMSPPGTYKGEFTFTDGDYNITCLGFMLDMK</sequence>
<gene>
    <name evidence="2" type="ORF">ENU1_042400</name>
</gene>
<feature type="domain" description="MD-2-related lipid-recognition" evidence="1">
    <location>
        <begin position="18"/>
        <end position="138"/>
    </location>
</feature>
<protein>
    <recommendedName>
        <fullName evidence="1">MD-2-related lipid-recognition domain-containing protein</fullName>
    </recommendedName>
</protein>
<dbReference type="VEuPathDB" id="AmoebaDB:ENU1_042400"/>
<dbReference type="RefSeq" id="XP_008855810.1">
    <property type="nucleotide sequence ID" value="XM_008857588.1"/>
</dbReference>
<dbReference type="Gene3D" id="2.60.40.770">
    <property type="match status" value="1"/>
</dbReference>
<dbReference type="Pfam" id="PF02221">
    <property type="entry name" value="E1_DerP2_DerF2"/>
    <property type="match status" value="1"/>
</dbReference>
<dbReference type="OMA" id="TCLTFNT"/>
<dbReference type="Proteomes" id="UP000006769">
    <property type="component" value="Unassembled WGS sequence"/>
</dbReference>
<name>K2HG55_ENTNP</name>
<evidence type="ECO:0000259" key="1">
    <source>
        <dbReference type="SMART" id="SM00737"/>
    </source>
</evidence>
<dbReference type="GeneID" id="20071985"/>
<dbReference type="SMART" id="SM00737">
    <property type="entry name" value="ML"/>
    <property type="match status" value="1"/>
</dbReference>
<evidence type="ECO:0000313" key="2">
    <source>
        <dbReference type="EMBL" id="EKE41854.1"/>
    </source>
</evidence>
<dbReference type="SUPFAM" id="SSF81296">
    <property type="entry name" value="E set domains"/>
    <property type="match status" value="1"/>
</dbReference>
<accession>K2HG55</accession>
<dbReference type="EMBL" id="JH925798">
    <property type="protein sequence ID" value="EKE41854.1"/>
    <property type="molecule type" value="Genomic_DNA"/>
</dbReference>
<dbReference type="InterPro" id="IPR014756">
    <property type="entry name" value="Ig_E-set"/>
</dbReference>
<dbReference type="OrthoDB" id="6409159at2759"/>
<dbReference type="AlphaFoldDB" id="K2HG55"/>
<evidence type="ECO:0000313" key="3">
    <source>
        <dbReference type="Proteomes" id="UP000006769"/>
    </source>
</evidence>
<reference evidence="2 3" key="1">
    <citation type="submission" date="2011-11" db="EMBL/GenBank/DDBJ databases">
        <authorList>
            <person name="Hannick L."/>
            <person name="Karamycheva S."/>
            <person name="Lorenzi H."/>
            <person name="Caler E."/>
        </authorList>
    </citation>
    <scope>NUCLEOTIDE SEQUENCE [LARGE SCALE GENOMIC DNA]</scope>
    <source>
        <strain evidence="2 3">P19</strain>
    </source>
</reference>
<organism evidence="2 3">
    <name type="scientific">Entamoeba nuttalli (strain P19)</name>
    <name type="common">Amoeba</name>
    <dbReference type="NCBI Taxonomy" id="1076696"/>
    <lineage>
        <taxon>Eukaryota</taxon>
        <taxon>Amoebozoa</taxon>
        <taxon>Evosea</taxon>
        <taxon>Archamoebae</taxon>
        <taxon>Mastigamoebida</taxon>
        <taxon>Entamoebidae</taxon>
        <taxon>Entamoeba</taxon>
    </lineage>
</organism>